<keyword evidence="1" id="KW-0059">Arsenical resistance</keyword>
<dbReference type="Gene3D" id="3.40.50.2300">
    <property type="match status" value="1"/>
</dbReference>
<accession>A0A437QLK3</accession>
<dbReference type="CDD" id="cd16345">
    <property type="entry name" value="LMWP_ArsC"/>
    <property type="match status" value="1"/>
</dbReference>
<dbReference type="InterPro" id="IPR036196">
    <property type="entry name" value="Ptyr_pPase_sf"/>
</dbReference>
<evidence type="ECO:0000313" key="7">
    <source>
        <dbReference type="Proteomes" id="UP000283077"/>
    </source>
</evidence>
<keyword evidence="2" id="KW-0805">Transcription regulation</keyword>
<dbReference type="Gene3D" id="1.10.10.10">
    <property type="entry name" value="Winged helix-like DNA-binding domain superfamily/Winged helix DNA-binding domain"/>
    <property type="match status" value="1"/>
</dbReference>
<dbReference type="InterPro" id="IPR036388">
    <property type="entry name" value="WH-like_DNA-bd_sf"/>
</dbReference>
<dbReference type="SUPFAM" id="SSF46785">
    <property type="entry name" value="Winged helix' DNA-binding domain"/>
    <property type="match status" value="1"/>
</dbReference>
<reference evidence="6 7" key="1">
    <citation type="submission" date="2019-01" db="EMBL/GenBank/DDBJ databases">
        <authorList>
            <person name="Chen W.-M."/>
        </authorList>
    </citation>
    <scope>NUCLEOTIDE SEQUENCE [LARGE SCALE GENOMIC DNA]</scope>
    <source>
        <strain evidence="6 7">KYPC3</strain>
    </source>
</reference>
<evidence type="ECO:0000256" key="1">
    <source>
        <dbReference type="ARBA" id="ARBA00022849"/>
    </source>
</evidence>
<dbReference type="OrthoDB" id="9793058at2"/>
<dbReference type="FunFam" id="1.10.10.10:FF:000279">
    <property type="entry name" value="Transcriptional regulator, ArsR family"/>
    <property type="match status" value="1"/>
</dbReference>
<dbReference type="PANTHER" id="PTHR43428:SF1">
    <property type="entry name" value="ARSENATE REDUCTASE"/>
    <property type="match status" value="1"/>
</dbReference>
<dbReference type="PANTHER" id="PTHR43428">
    <property type="entry name" value="ARSENATE REDUCTASE"/>
    <property type="match status" value="1"/>
</dbReference>
<organism evidence="6 7">
    <name type="scientific">Rheinheimera riviphila</name>
    <dbReference type="NCBI Taxonomy" id="1834037"/>
    <lineage>
        <taxon>Bacteria</taxon>
        <taxon>Pseudomonadati</taxon>
        <taxon>Pseudomonadota</taxon>
        <taxon>Gammaproteobacteria</taxon>
        <taxon>Chromatiales</taxon>
        <taxon>Chromatiaceae</taxon>
        <taxon>Rheinheimera</taxon>
    </lineage>
</organism>
<dbReference type="CDD" id="cd00090">
    <property type="entry name" value="HTH_ARSR"/>
    <property type="match status" value="1"/>
</dbReference>
<feature type="domain" description="HTH arsR-type" evidence="5">
    <location>
        <begin position="141"/>
        <end position="235"/>
    </location>
</feature>
<dbReference type="AlphaFoldDB" id="A0A437QLK3"/>
<evidence type="ECO:0000313" key="6">
    <source>
        <dbReference type="EMBL" id="RVU35403.1"/>
    </source>
</evidence>
<evidence type="ECO:0000256" key="2">
    <source>
        <dbReference type="ARBA" id="ARBA00023015"/>
    </source>
</evidence>
<dbReference type="SUPFAM" id="SSF52788">
    <property type="entry name" value="Phosphotyrosine protein phosphatases I"/>
    <property type="match status" value="1"/>
</dbReference>
<keyword evidence="4" id="KW-0804">Transcription</keyword>
<dbReference type="GO" id="GO:0046685">
    <property type="term" value="P:response to arsenic-containing substance"/>
    <property type="evidence" value="ECO:0007669"/>
    <property type="project" value="UniProtKB-KW"/>
</dbReference>
<evidence type="ECO:0000256" key="3">
    <source>
        <dbReference type="ARBA" id="ARBA00023125"/>
    </source>
</evidence>
<dbReference type="NCBIfam" id="NF033788">
    <property type="entry name" value="HTH_metalloreg"/>
    <property type="match status" value="1"/>
</dbReference>
<dbReference type="PROSITE" id="PS50987">
    <property type="entry name" value="HTH_ARSR_2"/>
    <property type="match status" value="1"/>
</dbReference>
<evidence type="ECO:0000259" key="5">
    <source>
        <dbReference type="PROSITE" id="PS50987"/>
    </source>
</evidence>
<dbReference type="Proteomes" id="UP000283077">
    <property type="component" value="Unassembled WGS sequence"/>
</dbReference>
<dbReference type="Pfam" id="PF01451">
    <property type="entry name" value="LMWPc"/>
    <property type="match status" value="1"/>
</dbReference>
<protein>
    <submittedName>
        <fullName evidence="6">ArsR family transcriptional regulator</fullName>
    </submittedName>
</protein>
<dbReference type="GO" id="GO:0003677">
    <property type="term" value="F:DNA binding"/>
    <property type="evidence" value="ECO:0007669"/>
    <property type="project" value="UniProtKB-KW"/>
</dbReference>
<dbReference type="InterPro" id="IPR036390">
    <property type="entry name" value="WH_DNA-bd_sf"/>
</dbReference>
<dbReference type="Pfam" id="PF01022">
    <property type="entry name" value="HTH_5"/>
    <property type="match status" value="1"/>
</dbReference>
<name>A0A437QLK3_9GAMM</name>
<dbReference type="InterPro" id="IPR011991">
    <property type="entry name" value="ArsR-like_HTH"/>
</dbReference>
<keyword evidence="7" id="KW-1185">Reference proteome</keyword>
<dbReference type="NCBIfam" id="NF007528">
    <property type="entry name" value="PRK10141.1"/>
    <property type="match status" value="1"/>
</dbReference>
<dbReference type="PRINTS" id="PR00778">
    <property type="entry name" value="HTHARSR"/>
</dbReference>
<evidence type="ECO:0000256" key="4">
    <source>
        <dbReference type="ARBA" id="ARBA00023163"/>
    </source>
</evidence>
<dbReference type="RefSeq" id="WP_127700076.1">
    <property type="nucleotide sequence ID" value="NZ_SACS01000016.1"/>
</dbReference>
<sequence length="261" mass="29374">MSDIPSLLFVCSENSARSVMAEAVAKNSYRDRFRIFSAGSNPGTVDLRALAALKRQGIAADDSYSKAIHDLPQQQFDYAILLCDKARQQCASQINAKYVLAWDFPDPKLDPEPQTFDRTLHEISERLKMFVLLYDKALLERKPALPLAPLEFFKLLADETRLASLLLIAHEGELCVCELETALVQTQPKISRHLAMLRKSQLLIDRRQGQWVFYRLHPALPAWASQSIELTLQQNPQLLAPLIANLETMGNRPARAAACCD</sequence>
<dbReference type="SMART" id="SM00226">
    <property type="entry name" value="LMWPc"/>
    <property type="match status" value="1"/>
</dbReference>
<proteinExistence type="predicted"/>
<dbReference type="GO" id="GO:0003700">
    <property type="term" value="F:DNA-binding transcription factor activity"/>
    <property type="evidence" value="ECO:0007669"/>
    <property type="project" value="InterPro"/>
</dbReference>
<gene>
    <name evidence="6" type="ORF">EOE67_14615</name>
</gene>
<dbReference type="SMART" id="SM00418">
    <property type="entry name" value="HTH_ARSR"/>
    <property type="match status" value="1"/>
</dbReference>
<keyword evidence="3" id="KW-0238">DNA-binding</keyword>
<dbReference type="InterPro" id="IPR023485">
    <property type="entry name" value="Ptyr_pPase"/>
</dbReference>
<dbReference type="EMBL" id="SACS01000016">
    <property type="protein sequence ID" value="RVU35403.1"/>
    <property type="molecule type" value="Genomic_DNA"/>
</dbReference>
<dbReference type="InterPro" id="IPR001845">
    <property type="entry name" value="HTH_ArsR_DNA-bd_dom"/>
</dbReference>
<comment type="caution">
    <text evidence="6">The sequence shown here is derived from an EMBL/GenBank/DDBJ whole genome shotgun (WGS) entry which is preliminary data.</text>
</comment>